<keyword evidence="1 2" id="KW-0732">Signal</keyword>
<name>A0A366EJC8_9BACI</name>
<evidence type="ECO:0000313" key="5">
    <source>
        <dbReference type="EMBL" id="RBP02522.1"/>
    </source>
</evidence>
<dbReference type="Pfam" id="PF13205">
    <property type="entry name" value="Big_5"/>
    <property type="match status" value="1"/>
</dbReference>
<feature type="domain" description="Bacterial Ig" evidence="4">
    <location>
        <begin position="415"/>
        <end position="495"/>
    </location>
</feature>
<dbReference type="InterPro" id="IPR041498">
    <property type="entry name" value="Big_6"/>
</dbReference>
<feature type="signal peptide" evidence="2">
    <location>
        <begin position="1"/>
        <end position="33"/>
    </location>
</feature>
<dbReference type="InterPro" id="IPR013783">
    <property type="entry name" value="Ig-like_fold"/>
</dbReference>
<evidence type="ECO:0000259" key="3">
    <source>
        <dbReference type="Pfam" id="PF13205"/>
    </source>
</evidence>
<dbReference type="Gene3D" id="2.60.40.10">
    <property type="entry name" value="Immunoglobulins"/>
    <property type="match status" value="8"/>
</dbReference>
<dbReference type="Pfam" id="PF09136">
    <property type="entry name" value="Glucodextran_B"/>
    <property type="match status" value="1"/>
</dbReference>
<evidence type="ECO:0000256" key="2">
    <source>
        <dbReference type="SAM" id="SignalP"/>
    </source>
</evidence>
<gene>
    <name evidence="5" type="ORF">DET59_11485</name>
</gene>
<dbReference type="InterPro" id="IPR032812">
    <property type="entry name" value="SbsA_Ig"/>
</dbReference>
<sequence length="1282" mass="134355">MHKQTLRKKWIAKLLILLLLLTTVPTIGNTALATSEDYLYFSSDTILSAIETVDKTMVISPNVTLTIQSGADYVINGNVIIYGELKNSGKLTVNGEIYANNYNNFMFGDSSNPAGKLTNSGSLKVQSLKVTTNYPDPQLDYKSPEDQSTVGSSSINVTGVSFPGLPYDVSGPLNGGGALVKEDGIFDERIVLQEGPNEITGTVTDPFGNTTTKIMTINYEELRDTKAPVVEGTTPSAGASNVPLDADISIKYNEPIQEGTHYFDIFIDDEEGQLMSSTRVENNTLFIKPENGLKYGTTYTVRVFPNGVMDMSGNSPDELYMFSFTTVKDMTPPEAPRVNEITDQATSLTGTAEVDSTIKVKTAGNVIGTGKVGSEGTYRVTIPKQKAGTLLEVTATDQAGNSSQVTQVTVIDATAPMAPVVDAVTDQSTSVTGKAEVDSMIKVKTGGTEIGKAKVSSGGSYHVTIPKQKAGTLLEVTSTDQAGNESVVTKVTVKDITGPSTPVVNEVTDQSTSVTGKSEAGSVISVRTGGSEIGTGKTNSEGTFAVTISKQQAGKVLEVTAVDQAGNKSDVTKVTVKDRTAPPAPSVEAVTDGSTTVTGKAEKASTIKVRVDGNEIGTAATDSAGIYRVSIPKQQAGKVLEVIAIDEAGNKSEAGYVTVKDGTLPSAPEVNKITDQTTIVTGSAEEGSTVTLKAGNFTVGTGTASDTGTFEIPISLQPVGAVITVTSTDESGLVSIATRVTVVDGSDVPDPEVAPLTDLSSKVTGDCHCYKVKVKKGDTVLGEGTPGEDGRFSIPIDRQQAGTEVTVYAIDTATGNTSYKKVTVKLSAPTVNDVTDQSTQVTGKAKAGEMIRVKVNGTEVGKSETKADGSFMVAISKLAASSTVEVTATDQRGNVSETVKLSVKDVTAPVIPTVDTITNQSLNVRGKTEPGVRVKVMVGSGTSPIGEGTSKNDGSFDVEIPAYPTPGERFYVTATDTFGNTSKSPYVTAVESVKRLSGINRYSTAVEISKQGWKTADTVIIARGDSFPDALAGTPLAYKLDAPILLTTKDSLSLETKAQLKNLKPKKVIILGGKNAIAPETENQIKEVVSNVRRISGNDRFETAQLIAKELGGNPAKAILAYGHNFPDALAVASYAARNGYPIVLSNKDSLPSSSKAILNGKAEVIVVGGEGVISNKVTANVKGVKRISGANRFETSVNLVKQLGLKTDQVFVANGHGFADALTGSVLAAKKDAPLLLVNQNNIPKETYKLVKEGRIDHYTVLGGKGAVSGSVVDTLGRIRR</sequence>
<feature type="domain" description="Bacterial Ig" evidence="4">
    <location>
        <begin position="753"/>
        <end position="820"/>
    </location>
</feature>
<dbReference type="OrthoDB" id="9798386at2"/>
<feature type="domain" description="Bacterial Ig" evidence="4">
    <location>
        <begin position="828"/>
        <end position="905"/>
    </location>
</feature>
<accession>A0A366EJC8</accession>
<dbReference type="PANTHER" id="PTHR30032:SF8">
    <property type="entry name" value="GERMINATION-SPECIFIC N-ACETYLMURAMOYL-L-ALANINE AMIDASE"/>
    <property type="match status" value="1"/>
</dbReference>
<dbReference type="Proteomes" id="UP000252118">
    <property type="component" value="Unassembled WGS sequence"/>
</dbReference>
<feature type="domain" description="SbsA Ig-like" evidence="3">
    <location>
        <begin position="224"/>
        <end position="326"/>
    </location>
</feature>
<dbReference type="Pfam" id="PF17936">
    <property type="entry name" value="Big_6"/>
    <property type="match status" value="8"/>
</dbReference>
<feature type="domain" description="Bacterial Ig" evidence="4">
    <location>
        <begin position="333"/>
        <end position="412"/>
    </location>
</feature>
<reference evidence="5 6" key="1">
    <citation type="submission" date="2018-06" db="EMBL/GenBank/DDBJ databases">
        <title>Freshwater and sediment microbial communities from various areas in North America, analyzing microbe dynamics in response to fracking.</title>
        <authorList>
            <person name="Lamendella R."/>
        </authorList>
    </citation>
    <scope>NUCLEOTIDE SEQUENCE [LARGE SCALE GENOMIC DNA]</scope>
    <source>
        <strain evidence="5 6">97B</strain>
    </source>
</reference>
<dbReference type="InterPro" id="IPR007253">
    <property type="entry name" value="Cell_wall-bd_2"/>
</dbReference>
<feature type="chain" id="PRO_5016800930" evidence="2">
    <location>
        <begin position="34"/>
        <end position="1282"/>
    </location>
</feature>
<evidence type="ECO:0000313" key="6">
    <source>
        <dbReference type="Proteomes" id="UP000252118"/>
    </source>
</evidence>
<protein>
    <submittedName>
        <fullName evidence="5">Putative cell wall-binding protein</fullName>
    </submittedName>
</protein>
<feature type="domain" description="Bacterial Ig" evidence="4">
    <location>
        <begin position="499"/>
        <end position="578"/>
    </location>
</feature>
<organism evidence="5 6">
    <name type="scientific">Rossellomorea aquimaris</name>
    <dbReference type="NCBI Taxonomy" id="189382"/>
    <lineage>
        <taxon>Bacteria</taxon>
        <taxon>Bacillati</taxon>
        <taxon>Bacillota</taxon>
        <taxon>Bacilli</taxon>
        <taxon>Bacillales</taxon>
        <taxon>Bacillaceae</taxon>
        <taxon>Rossellomorea</taxon>
    </lineage>
</organism>
<feature type="domain" description="Bacterial Ig" evidence="4">
    <location>
        <begin position="908"/>
        <end position="989"/>
    </location>
</feature>
<dbReference type="NCBIfam" id="NF033510">
    <property type="entry name" value="Ca_tandemer"/>
    <property type="match status" value="6"/>
</dbReference>
<dbReference type="Pfam" id="PF04122">
    <property type="entry name" value="CW_binding_2"/>
    <property type="match status" value="3"/>
</dbReference>
<dbReference type="Gene3D" id="3.40.50.12090">
    <property type="match status" value="2"/>
</dbReference>
<dbReference type="EMBL" id="QNRJ01000014">
    <property type="protein sequence ID" value="RBP02522.1"/>
    <property type="molecule type" value="Genomic_DNA"/>
</dbReference>
<feature type="domain" description="Bacterial Ig" evidence="4">
    <location>
        <begin position="581"/>
        <end position="661"/>
    </location>
</feature>
<comment type="caution">
    <text evidence="5">The sequence shown here is derived from an EMBL/GenBank/DDBJ whole genome shotgun (WGS) entry which is preliminary data.</text>
</comment>
<dbReference type="PANTHER" id="PTHR30032">
    <property type="entry name" value="N-ACETYLMURAMOYL-L-ALANINE AMIDASE-RELATED"/>
    <property type="match status" value="1"/>
</dbReference>
<evidence type="ECO:0000256" key="1">
    <source>
        <dbReference type="ARBA" id="ARBA00022729"/>
    </source>
</evidence>
<feature type="domain" description="Bacterial Ig" evidence="4">
    <location>
        <begin position="665"/>
        <end position="744"/>
    </location>
</feature>
<dbReference type="RefSeq" id="WP_113970589.1">
    <property type="nucleotide sequence ID" value="NZ_QNRJ01000014.1"/>
</dbReference>
<dbReference type="InterPro" id="IPR051922">
    <property type="entry name" value="Bact_Sporulation_Assoc"/>
</dbReference>
<evidence type="ECO:0000259" key="4">
    <source>
        <dbReference type="Pfam" id="PF17936"/>
    </source>
</evidence>
<proteinExistence type="predicted"/>